<reference evidence="1" key="1">
    <citation type="submission" date="2022-10" db="EMBL/GenBank/DDBJ databases">
        <title>The WGS of Solirubrobacter sp. CPCC 204708.</title>
        <authorList>
            <person name="Jiang Z."/>
        </authorList>
    </citation>
    <scope>NUCLEOTIDE SEQUENCE</scope>
    <source>
        <strain evidence="1">CPCC 204708</strain>
    </source>
</reference>
<keyword evidence="2" id="KW-1185">Reference proteome</keyword>
<dbReference type="Gene3D" id="3.40.50.300">
    <property type="entry name" value="P-loop containing nucleotide triphosphate hydrolases"/>
    <property type="match status" value="1"/>
</dbReference>
<evidence type="ECO:0000313" key="2">
    <source>
        <dbReference type="Proteomes" id="UP001147700"/>
    </source>
</evidence>
<comment type="caution">
    <text evidence="1">The sequence shown here is derived from an EMBL/GenBank/DDBJ whole genome shotgun (WGS) entry which is preliminary data.</text>
</comment>
<protein>
    <submittedName>
        <fullName evidence="1">Cytidylate kinase-like family protein</fullName>
    </submittedName>
</protein>
<dbReference type="RefSeq" id="WP_202954486.1">
    <property type="nucleotide sequence ID" value="NZ_JAPCID010000020.1"/>
</dbReference>
<gene>
    <name evidence="1" type="ORF">OJ962_15550</name>
</gene>
<evidence type="ECO:0000313" key="1">
    <source>
        <dbReference type="EMBL" id="MDA0138918.1"/>
    </source>
</evidence>
<accession>A0ABT4RK47</accession>
<dbReference type="InterPro" id="IPR027417">
    <property type="entry name" value="P-loop_NTPase"/>
</dbReference>
<dbReference type="Pfam" id="PF13189">
    <property type="entry name" value="Cytidylate_kin2"/>
    <property type="match status" value="1"/>
</dbReference>
<organism evidence="1 2">
    <name type="scientific">Solirubrobacter deserti</name>
    <dbReference type="NCBI Taxonomy" id="2282478"/>
    <lineage>
        <taxon>Bacteria</taxon>
        <taxon>Bacillati</taxon>
        <taxon>Actinomycetota</taxon>
        <taxon>Thermoleophilia</taxon>
        <taxon>Solirubrobacterales</taxon>
        <taxon>Solirubrobacteraceae</taxon>
        <taxon>Solirubrobacter</taxon>
    </lineage>
</organism>
<dbReference type="Proteomes" id="UP001147700">
    <property type="component" value="Unassembled WGS sequence"/>
</dbReference>
<proteinExistence type="predicted"/>
<sequence>MGTPPLVTISASYGAGGSRIGPAVAERLGVEFLDRAIPTAVADRLGCSLDDALAHDESLGDAIGRLASSFALLPELAGAMVQAGVLAGEDYRRETERLIREHAAAGGAVILGRAAAVILRRHAEALHVRLDGPPERRVAQAMEYEGLSKSDAERLRRDGDRAREAYVRHFYGVDARDPALYHLVIDSTALSTEAVVDVIAAAV</sequence>
<name>A0ABT4RK47_9ACTN</name>
<dbReference type="EMBL" id="JAPCID010000020">
    <property type="protein sequence ID" value="MDA0138918.1"/>
    <property type="molecule type" value="Genomic_DNA"/>
</dbReference>
<dbReference type="SUPFAM" id="SSF52540">
    <property type="entry name" value="P-loop containing nucleoside triphosphate hydrolases"/>
    <property type="match status" value="1"/>
</dbReference>